<evidence type="ECO:0000313" key="2">
    <source>
        <dbReference type="EMBL" id="EGJ51495.1"/>
    </source>
</evidence>
<dbReference type="RefSeq" id="WP_014261129.1">
    <property type="nucleotide sequence ID" value="NC_016629.1"/>
</dbReference>
<dbReference type="Gene3D" id="3.30.1330.80">
    <property type="entry name" value="Hypothetical protein, similar to alpha- acetolactate decarboxylase, domain 2"/>
    <property type="match status" value="1"/>
</dbReference>
<reference evidence="2 3" key="1">
    <citation type="journal article" date="2011" name="J. Bacteriol.">
        <title>Genome sequence of the mercury-methylating and pleomorphic Desulfovibrio africanus Strain Walvis Bay.</title>
        <authorList>
            <person name="Brown S.D."/>
            <person name="Wall J.D."/>
            <person name="Kucken A.M."/>
            <person name="Gilmour C.C."/>
            <person name="Podar M."/>
            <person name="Brandt C.C."/>
            <person name="Teshima H."/>
            <person name="Detter J.C."/>
            <person name="Han C.S."/>
            <person name="Land M.L."/>
            <person name="Lucas S."/>
            <person name="Han J."/>
            <person name="Pennacchio L."/>
            <person name="Nolan M."/>
            <person name="Pitluck S."/>
            <person name="Woyke T."/>
            <person name="Goodwin L."/>
            <person name="Palumbo A.V."/>
            <person name="Elias D.A."/>
        </authorList>
    </citation>
    <scope>NUCLEOTIDE SEQUENCE [LARGE SCALE GENOMIC DNA]</scope>
    <source>
        <strain evidence="2 3">Walvis Bay</strain>
    </source>
</reference>
<dbReference type="KEGG" id="daf:Desaf_3202"/>
<dbReference type="CDD" id="cd11378">
    <property type="entry name" value="DUF296"/>
    <property type="match status" value="1"/>
</dbReference>
<dbReference type="PANTHER" id="PTHR34988">
    <property type="entry name" value="PROTEIN, PUTATIVE-RELATED"/>
    <property type="match status" value="1"/>
</dbReference>
<dbReference type="AlphaFoldDB" id="F3Z3F5"/>
<feature type="domain" description="PPC" evidence="1">
    <location>
        <begin position="6"/>
        <end position="147"/>
    </location>
</feature>
<dbReference type="SUPFAM" id="SSF117856">
    <property type="entry name" value="AF0104/ALDC/Ptd012-like"/>
    <property type="match status" value="1"/>
</dbReference>
<dbReference type="PANTHER" id="PTHR34988:SF1">
    <property type="entry name" value="DNA-BINDING PROTEIN"/>
    <property type="match status" value="1"/>
</dbReference>
<accession>F3Z3F5</accession>
<dbReference type="HOGENOM" id="CLU_114051_1_0_7"/>
<dbReference type="eggNOG" id="COG1661">
    <property type="taxonomic scope" value="Bacteria"/>
</dbReference>
<evidence type="ECO:0000313" key="3">
    <source>
        <dbReference type="Proteomes" id="UP000007844"/>
    </source>
</evidence>
<dbReference type="Pfam" id="PF03479">
    <property type="entry name" value="PCC"/>
    <property type="match status" value="1"/>
</dbReference>
<proteinExistence type="predicted"/>
<keyword evidence="3" id="KW-1185">Reference proteome</keyword>
<dbReference type="InterPro" id="IPR005175">
    <property type="entry name" value="PPC_dom"/>
</dbReference>
<dbReference type="Proteomes" id="UP000007844">
    <property type="component" value="Chromosome"/>
</dbReference>
<dbReference type="STRING" id="690850.Desaf_3202"/>
<gene>
    <name evidence="2" type="ORF">Desaf_3202</name>
</gene>
<organism evidence="2 3">
    <name type="scientific">Desulfocurvibacter africanus subsp. africanus str. Walvis Bay</name>
    <dbReference type="NCBI Taxonomy" id="690850"/>
    <lineage>
        <taxon>Bacteria</taxon>
        <taxon>Pseudomonadati</taxon>
        <taxon>Thermodesulfobacteriota</taxon>
        <taxon>Desulfovibrionia</taxon>
        <taxon>Desulfovibrionales</taxon>
        <taxon>Desulfovibrionaceae</taxon>
        <taxon>Desulfocurvibacter</taxon>
    </lineage>
</organism>
<dbReference type="PROSITE" id="PS51742">
    <property type="entry name" value="PPC"/>
    <property type="match status" value="1"/>
</dbReference>
<sequence>MIASEGRIGRVFVLRLQEGDKVPDCIEEFAKERAVESATCLMLGGVGSGHLVVGPLNPHSRPIEPMLKSLDIAHEVVAVGTIFKDEDGAPRLHMHGALGRGGYTAMGCLRQGVEIWGLAEVVLLEITGLGMLRKMDPVFGFEVLSKE</sequence>
<evidence type="ECO:0000259" key="1">
    <source>
        <dbReference type="PROSITE" id="PS51742"/>
    </source>
</evidence>
<protein>
    <recommendedName>
        <fullName evidence="1">PPC domain-containing protein</fullName>
    </recommendedName>
</protein>
<dbReference type="EMBL" id="CP003221">
    <property type="protein sequence ID" value="EGJ51495.1"/>
    <property type="molecule type" value="Genomic_DNA"/>
</dbReference>
<name>F3Z3F5_DESAF</name>